<dbReference type="SMART" id="SM00530">
    <property type="entry name" value="HTH_XRE"/>
    <property type="match status" value="1"/>
</dbReference>
<name>A0A140LCH3_9FIRM</name>
<dbReference type="GO" id="GO:0003677">
    <property type="term" value="F:DNA binding"/>
    <property type="evidence" value="ECO:0007669"/>
    <property type="project" value="UniProtKB-KW"/>
</dbReference>
<proteinExistence type="predicted"/>
<keyword evidence="1" id="KW-0238">DNA-binding</keyword>
<protein>
    <submittedName>
        <fullName evidence="3">HTH-type transcriptional regulator Xre</fullName>
    </submittedName>
</protein>
<dbReference type="Gene3D" id="1.10.260.40">
    <property type="entry name" value="lambda repressor-like DNA-binding domains"/>
    <property type="match status" value="1"/>
</dbReference>
<dbReference type="OrthoDB" id="9811208at2"/>
<feature type="domain" description="HTH cro/C1-type" evidence="2">
    <location>
        <begin position="6"/>
        <end position="60"/>
    </location>
</feature>
<dbReference type="EMBL" id="LOEE01000006">
    <property type="protein sequence ID" value="KXG78248.1"/>
    <property type="molecule type" value="Genomic_DNA"/>
</dbReference>
<comment type="caution">
    <text evidence="3">The sequence shown here is derived from an EMBL/GenBank/DDBJ whole genome shotgun (WGS) entry which is preliminary data.</text>
</comment>
<dbReference type="SUPFAM" id="SSF47413">
    <property type="entry name" value="lambda repressor-like DNA-binding domains"/>
    <property type="match status" value="1"/>
</dbReference>
<dbReference type="PATRIC" id="fig|520762.4.peg.256"/>
<dbReference type="AlphaFoldDB" id="A0A140LCH3"/>
<evidence type="ECO:0000313" key="4">
    <source>
        <dbReference type="Proteomes" id="UP000070456"/>
    </source>
</evidence>
<dbReference type="Proteomes" id="UP000070456">
    <property type="component" value="Unassembled WGS sequence"/>
</dbReference>
<accession>A0A140LCH3</accession>
<keyword evidence="4" id="KW-1185">Reference proteome</keyword>
<dbReference type="RefSeq" id="WP_068554245.1">
    <property type="nucleotide sequence ID" value="NZ_LOEE01000006.1"/>
</dbReference>
<gene>
    <name evidence="3" type="primary">xre_1</name>
    <name evidence="3" type="ORF">AN619_02230</name>
</gene>
<dbReference type="PROSITE" id="PS50943">
    <property type="entry name" value="HTH_CROC1"/>
    <property type="match status" value="1"/>
</dbReference>
<dbReference type="InterPro" id="IPR010982">
    <property type="entry name" value="Lambda_DNA-bd_dom_sf"/>
</dbReference>
<dbReference type="CDD" id="cd00093">
    <property type="entry name" value="HTH_XRE"/>
    <property type="match status" value="1"/>
</dbReference>
<reference evidence="3 4" key="1">
    <citation type="submission" date="2015-12" db="EMBL/GenBank/DDBJ databases">
        <title>Draft genome sequence of the thermoanaerobe Thermotalea metallivorans, an isolate from the runoff channel of the Great Artesian Basin, Australia.</title>
        <authorList>
            <person name="Patel B.K."/>
        </authorList>
    </citation>
    <scope>NUCLEOTIDE SEQUENCE [LARGE SCALE GENOMIC DNA]</scope>
    <source>
        <strain evidence="3 4">B2-1</strain>
    </source>
</reference>
<sequence>MIGERIRLLRNEKEITQRELAEYLGLTPKMISFYENGERFPPHDIIIKLSDYFNVSTDYLLGKTDIRNPYEIKTIAAHHDGEDWTEEELADIEKFKEFVRMRREQKKG</sequence>
<dbReference type="PANTHER" id="PTHR46558">
    <property type="entry name" value="TRACRIPTIONAL REGULATORY PROTEIN-RELATED-RELATED"/>
    <property type="match status" value="1"/>
</dbReference>
<dbReference type="InterPro" id="IPR001387">
    <property type="entry name" value="Cro/C1-type_HTH"/>
</dbReference>
<dbReference type="PANTHER" id="PTHR46558:SF11">
    <property type="entry name" value="HTH-TYPE TRANSCRIPTIONAL REGULATOR XRE"/>
    <property type="match status" value="1"/>
</dbReference>
<dbReference type="STRING" id="520762.AN619_02230"/>
<evidence type="ECO:0000259" key="2">
    <source>
        <dbReference type="PROSITE" id="PS50943"/>
    </source>
</evidence>
<organism evidence="3 4">
    <name type="scientific">Thermotalea metallivorans</name>
    <dbReference type="NCBI Taxonomy" id="520762"/>
    <lineage>
        <taxon>Bacteria</taxon>
        <taxon>Bacillati</taxon>
        <taxon>Bacillota</taxon>
        <taxon>Clostridia</taxon>
        <taxon>Peptostreptococcales</taxon>
        <taxon>Thermotaleaceae</taxon>
        <taxon>Thermotalea</taxon>
    </lineage>
</organism>
<evidence type="ECO:0000256" key="1">
    <source>
        <dbReference type="ARBA" id="ARBA00023125"/>
    </source>
</evidence>
<evidence type="ECO:0000313" key="3">
    <source>
        <dbReference type="EMBL" id="KXG78248.1"/>
    </source>
</evidence>
<dbReference type="Pfam" id="PF01381">
    <property type="entry name" value="HTH_3"/>
    <property type="match status" value="1"/>
</dbReference>